<evidence type="ECO:0000313" key="3">
    <source>
        <dbReference type="EMBL" id="KDN27286.1"/>
    </source>
</evidence>
<dbReference type="InterPro" id="IPR036691">
    <property type="entry name" value="Endo/exonu/phosph_ase_sf"/>
</dbReference>
<dbReference type="SUPFAM" id="SSF56219">
    <property type="entry name" value="DNase I-like"/>
    <property type="match status" value="1"/>
</dbReference>
<feature type="signal peptide" evidence="1">
    <location>
        <begin position="1"/>
        <end position="18"/>
    </location>
</feature>
<gene>
    <name evidence="3" type="ORF">VFDL14_20555</name>
</gene>
<evidence type="ECO:0000313" key="4">
    <source>
        <dbReference type="Proteomes" id="UP000027219"/>
    </source>
</evidence>
<feature type="domain" description="Endonuclease/exonuclease/phosphatase" evidence="2">
    <location>
        <begin position="98"/>
        <end position="468"/>
    </location>
</feature>
<evidence type="ECO:0000259" key="2">
    <source>
        <dbReference type="Pfam" id="PF03372"/>
    </source>
</evidence>
<sequence>MKMLKTSLALAISTTLLFGCGDETTNNYYPEVPKPEVPQPTPVDSKGRIAVFNLSFDRYTYEDLVAEMKLTKPEQDALIKGWQDKTLSDEDNATALKVIQIRNVAAIIQTERPAVIMMAEFNNDGTAENNDAIIGFRLNYLAVSQNSNSFDQDGIQLEPIVFQYFANFATNTGLLNEFGFDLDNDGNAGQLPGDAWGFGNYHGQYAFALMSMYEIDHDNIRTFQKFKWSDMPSATMPTITNCNDSWNPIPEGMECGDDWYTAEEWAEVRLSSKNHVDAPILIPQNDGTTDTIHLLMSHPTPPIFDTGKNKVQNADEVNFWVDYIEGKSYMYDDKGVTGGLADDAKFVVMGDLNADPLKGDGDLTAINALMDHDKVNRLATFGPLAPASLGGPECLALGECKEANWDTPYPGQVTSTSGLRLDHVVPSENLTISDSGVYWPATFEDGRLLMNDERVGNYGNGKDISSDHRMVWIKAEIHN</sequence>
<dbReference type="Gene3D" id="3.60.10.10">
    <property type="entry name" value="Endonuclease/exonuclease/phosphatase"/>
    <property type="match status" value="1"/>
</dbReference>
<keyword evidence="4" id="KW-1185">Reference proteome</keyword>
<dbReference type="Pfam" id="PF03372">
    <property type="entry name" value="Exo_endo_phos"/>
    <property type="match status" value="1"/>
</dbReference>
<name>A0A066UIP5_9VIBR</name>
<keyword evidence="1" id="KW-0732">Signal</keyword>
<dbReference type="STRING" id="212667.VFDL14_20555"/>
<protein>
    <submittedName>
        <fullName evidence="3">Succinyl-CoA synthetase subunit alpha</fullName>
    </submittedName>
</protein>
<dbReference type="Proteomes" id="UP000027219">
    <property type="component" value="Unassembled WGS sequence"/>
</dbReference>
<proteinExistence type="predicted"/>
<organism evidence="3 4">
    <name type="scientific">Vibrio fortis</name>
    <dbReference type="NCBI Taxonomy" id="212667"/>
    <lineage>
        <taxon>Bacteria</taxon>
        <taxon>Pseudomonadati</taxon>
        <taxon>Pseudomonadota</taxon>
        <taxon>Gammaproteobacteria</taxon>
        <taxon>Vibrionales</taxon>
        <taxon>Vibrionaceae</taxon>
        <taxon>Vibrio</taxon>
    </lineage>
</organism>
<dbReference type="PROSITE" id="PS51257">
    <property type="entry name" value="PROKAR_LIPOPROTEIN"/>
    <property type="match status" value="1"/>
</dbReference>
<dbReference type="AlphaFoldDB" id="A0A066UIP5"/>
<dbReference type="RefSeq" id="WP_032552643.1">
    <property type="nucleotide sequence ID" value="NZ_JFFR01000027.1"/>
</dbReference>
<dbReference type="OrthoDB" id="292013at2"/>
<evidence type="ECO:0000256" key="1">
    <source>
        <dbReference type="SAM" id="SignalP"/>
    </source>
</evidence>
<comment type="caution">
    <text evidence="3">The sequence shown here is derived from an EMBL/GenBank/DDBJ whole genome shotgun (WGS) entry which is preliminary data.</text>
</comment>
<feature type="chain" id="PRO_5001632178" evidence="1">
    <location>
        <begin position="19"/>
        <end position="479"/>
    </location>
</feature>
<dbReference type="InterPro" id="IPR005135">
    <property type="entry name" value="Endo/exonuclease/phosphatase"/>
</dbReference>
<dbReference type="EMBL" id="JFFR01000027">
    <property type="protein sequence ID" value="KDN27286.1"/>
    <property type="molecule type" value="Genomic_DNA"/>
</dbReference>
<reference evidence="3 4" key="1">
    <citation type="submission" date="2014-02" db="EMBL/GenBank/DDBJ databases">
        <title>Vibrio fortis Dalian14 Genome Sequencing.</title>
        <authorList>
            <person name="Wang Y."/>
            <person name="Song L."/>
            <person name="Liu G."/>
            <person name="Ding J."/>
        </authorList>
    </citation>
    <scope>NUCLEOTIDE SEQUENCE [LARGE SCALE GENOMIC DNA]</scope>
    <source>
        <strain evidence="3 4">Dalian14</strain>
    </source>
</reference>
<dbReference type="GO" id="GO:0003824">
    <property type="term" value="F:catalytic activity"/>
    <property type="evidence" value="ECO:0007669"/>
    <property type="project" value="InterPro"/>
</dbReference>
<accession>A0A066UIP5</accession>